<reference evidence="2" key="1">
    <citation type="journal article" date="2013" name="Nature">
        <title>Draft genome of the wheat A-genome progenitor Triticum urartu.</title>
        <authorList>
            <person name="Ling H.Q."/>
            <person name="Zhao S."/>
            <person name="Liu D."/>
            <person name="Wang J."/>
            <person name="Sun H."/>
            <person name="Zhang C."/>
            <person name="Fan H."/>
            <person name="Li D."/>
            <person name="Dong L."/>
            <person name="Tao Y."/>
            <person name="Gao C."/>
            <person name="Wu H."/>
            <person name="Li Y."/>
            <person name="Cui Y."/>
            <person name="Guo X."/>
            <person name="Zheng S."/>
            <person name="Wang B."/>
            <person name="Yu K."/>
            <person name="Liang Q."/>
            <person name="Yang W."/>
            <person name="Lou X."/>
            <person name="Chen J."/>
            <person name="Feng M."/>
            <person name="Jian J."/>
            <person name="Zhang X."/>
            <person name="Luo G."/>
            <person name="Jiang Y."/>
            <person name="Liu J."/>
            <person name="Wang Z."/>
            <person name="Sha Y."/>
            <person name="Zhang B."/>
            <person name="Wu H."/>
            <person name="Tang D."/>
            <person name="Shen Q."/>
            <person name="Xue P."/>
            <person name="Zou S."/>
            <person name="Wang X."/>
            <person name="Liu X."/>
            <person name="Wang F."/>
            <person name="Yang Y."/>
            <person name="An X."/>
            <person name="Dong Z."/>
            <person name="Zhang K."/>
            <person name="Zhang X."/>
            <person name="Luo M.C."/>
            <person name="Dvorak J."/>
            <person name="Tong Y."/>
            <person name="Wang J."/>
            <person name="Yang H."/>
            <person name="Li Z."/>
            <person name="Wang D."/>
            <person name="Zhang A."/>
            <person name="Wang J."/>
        </authorList>
    </citation>
    <scope>NUCLEOTIDE SEQUENCE</scope>
    <source>
        <strain evidence="2">cv. G1812</strain>
    </source>
</reference>
<name>A0A8R7P690_TRIUA</name>
<dbReference type="Gramene" id="TuG1812G0100002030.01.T01">
    <property type="protein sequence ID" value="TuG1812G0100002030.01.T01.cds396899"/>
    <property type="gene ID" value="TuG1812G0100002030.01"/>
</dbReference>
<accession>A0A8R7P690</accession>
<dbReference type="AlphaFoldDB" id="A0A8R7P690"/>
<reference evidence="1" key="3">
    <citation type="submission" date="2022-06" db="UniProtKB">
        <authorList>
            <consortium name="EnsemblPlants"/>
        </authorList>
    </citation>
    <scope>IDENTIFICATION</scope>
</reference>
<dbReference type="EnsemblPlants" id="TuG1812G0100002030.01.T01">
    <property type="protein sequence ID" value="TuG1812G0100002030.01.T01.cds396899"/>
    <property type="gene ID" value="TuG1812G0100002030.01"/>
</dbReference>
<keyword evidence="2" id="KW-1185">Reference proteome</keyword>
<dbReference type="Proteomes" id="UP000015106">
    <property type="component" value="Chromosome 1"/>
</dbReference>
<evidence type="ECO:0000313" key="2">
    <source>
        <dbReference type="Proteomes" id="UP000015106"/>
    </source>
</evidence>
<organism evidence="1 2">
    <name type="scientific">Triticum urartu</name>
    <name type="common">Red wild einkorn</name>
    <name type="synonym">Crithodium urartu</name>
    <dbReference type="NCBI Taxonomy" id="4572"/>
    <lineage>
        <taxon>Eukaryota</taxon>
        <taxon>Viridiplantae</taxon>
        <taxon>Streptophyta</taxon>
        <taxon>Embryophyta</taxon>
        <taxon>Tracheophyta</taxon>
        <taxon>Spermatophyta</taxon>
        <taxon>Magnoliopsida</taxon>
        <taxon>Liliopsida</taxon>
        <taxon>Poales</taxon>
        <taxon>Poaceae</taxon>
        <taxon>BOP clade</taxon>
        <taxon>Pooideae</taxon>
        <taxon>Triticodae</taxon>
        <taxon>Triticeae</taxon>
        <taxon>Triticinae</taxon>
        <taxon>Triticum</taxon>
    </lineage>
</organism>
<protein>
    <submittedName>
        <fullName evidence="1">Uncharacterized protein</fullName>
    </submittedName>
</protein>
<proteinExistence type="predicted"/>
<reference evidence="1" key="2">
    <citation type="submission" date="2018-03" db="EMBL/GenBank/DDBJ databases">
        <title>The Triticum urartu genome reveals the dynamic nature of wheat genome evolution.</title>
        <authorList>
            <person name="Ling H."/>
            <person name="Ma B."/>
            <person name="Shi X."/>
            <person name="Liu H."/>
            <person name="Dong L."/>
            <person name="Sun H."/>
            <person name="Cao Y."/>
            <person name="Gao Q."/>
            <person name="Zheng S."/>
            <person name="Li Y."/>
            <person name="Yu Y."/>
            <person name="Du H."/>
            <person name="Qi M."/>
            <person name="Li Y."/>
            <person name="Yu H."/>
            <person name="Cui Y."/>
            <person name="Wang N."/>
            <person name="Chen C."/>
            <person name="Wu H."/>
            <person name="Zhao Y."/>
            <person name="Zhang J."/>
            <person name="Li Y."/>
            <person name="Zhou W."/>
            <person name="Zhang B."/>
            <person name="Hu W."/>
            <person name="Eijk M."/>
            <person name="Tang J."/>
            <person name="Witsenboer H."/>
            <person name="Zhao S."/>
            <person name="Li Z."/>
            <person name="Zhang A."/>
            <person name="Wang D."/>
            <person name="Liang C."/>
        </authorList>
    </citation>
    <scope>NUCLEOTIDE SEQUENCE [LARGE SCALE GENOMIC DNA]</scope>
    <source>
        <strain evidence="1">cv. G1812</strain>
    </source>
</reference>
<evidence type="ECO:0000313" key="1">
    <source>
        <dbReference type="EnsemblPlants" id="TuG1812G0100002030.01.T01.cds396899"/>
    </source>
</evidence>
<sequence length="152" mass="16740">MKASASPSRTCTRGASRALVSIGGSRVRRGVGGRRRTTRTRAPTVVLAASRRPRGLEFLVDVLKHWRRRTIQEPGRNRRFHRLHGRPKCLHRQRRDRLLRGRRSVLVVTTRGAIPSFTVAAVASITVATSVETTTGVCTVEAAPVPTSTPET</sequence>